<sequence>MRFVVTMVLAFCLATPMLAGCSLMGGPREVETVPAAPFWQSEYKNGRDAVLHLNNLLRRDPDNAPLLARRAALYLDLGSPGQAIKDVNRALELEPTLSHAMITRAAIALSTQAQGPVLAPRSAPGMDDRVTAEEISQARADLQRALELDPGNARAQALLAKAHRLAGDPASAMPLLDQALETDDTLGLAYLESALSLTDLEQYEEAAERWEDLVELRPDAVDLLLESAKAQWNAEEFGSAEDMLLRAAALRRDDPEIFRQLALVAASEGDEDEALEYDAKARRKAALLGTSYSSLLMVSTPDEDGEVEVRPAHMPLIRQVAEVEEPASAPEGEAEAEVRERPAPQRDLMAEARQALKEKDPALALALISEHFDQQSPSAADYCLQARTLAALDERDMAMDAARKAMDEEPENACGYHNLGVLLARDDPQQALGVLSQGLEQASDAAAMRNERGKLYLLLKRFDEAEQDFAACIEADPNTAVYHLHRAIARYQRGNYQDALDDADRFLLMKPNAAEGYRTRAAIHQKLGNQEEADRDLESERRLGQS</sequence>
<dbReference type="AlphaFoldDB" id="A0A1T4Y840"/>
<accession>A0A1T4Y840</accession>
<dbReference type="RefSeq" id="WP_078718406.1">
    <property type="nucleotide sequence ID" value="NZ_FUYC01000035.1"/>
</dbReference>
<dbReference type="InterPro" id="IPR019734">
    <property type="entry name" value="TPR_rpt"/>
</dbReference>
<evidence type="ECO:0000256" key="3">
    <source>
        <dbReference type="PROSITE-ProRule" id="PRU00339"/>
    </source>
</evidence>
<dbReference type="PANTHER" id="PTHR44858">
    <property type="entry name" value="TETRATRICOPEPTIDE REPEAT PROTEIN 6"/>
    <property type="match status" value="1"/>
</dbReference>
<dbReference type="Pfam" id="PF13181">
    <property type="entry name" value="TPR_8"/>
    <property type="match status" value="1"/>
</dbReference>
<keyword evidence="5" id="KW-0732">Signal</keyword>
<feature type="repeat" description="TPR" evidence="3">
    <location>
        <begin position="446"/>
        <end position="479"/>
    </location>
</feature>
<dbReference type="PANTHER" id="PTHR44858:SF1">
    <property type="entry name" value="UDP-N-ACETYLGLUCOSAMINE--PEPTIDE N-ACETYLGLUCOSAMINYLTRANSFERASE SPINDLY-RELATED"/>
    <property type="match status" value="1"/>
</dbReference>
<dbReference type="OrthoDB" id="5459082at2"/>
<feature type="chain" id="PRO_5013341148" evidence="5">
    <location>
        <begin position="20"/>
        <end position="546"/>
    </location>
</feature>
<reference evidence="6 7" key="1">
    <citation type="submission" date="2017-02" db="EMBL/GenBank/DDBJ databases">
        <authorList>
            <person name="Peterson S.W."/>
        </authorList>
    </citation>
    <scope>NUCLEOTIDE SEQUENCE [LARGE SCALE GENOMIC DNA]</scope>
    <source>
        <strain evidence="6 7">DSM 16080</strain>
    </source>
</reference>
<feature type="repeat" description="TPR" evidence="3">
    <location>
        <begin position="64"/>
        <end position="97"/>
    </location>
</feature>
<dbReference type="Pfam" id="PF13432">
    <property type="entry name" value="TPR_16"/>
    <property type="match status" value="2"/>
</dbReference>
<organism evidence="6 7">
    <name type="scientific">Paucidesulfovibrio gracilis DSM 16080</name>
    <dbReference type="NCBI Taxonomy" id="1121449"/>
    <lineage>
        <taxon>Bacteria</taxon>
        <taxon>Pseudomonadati</taxon>
        <taxon>Thermodesulfobacteriota</taxon>
        <taxon>Desulfovibrionia</taxon>
        <taxon>Desulfovibrionales</taxon>
        <taxon>Desulfovibrionaceae</taxon>
        <taxon>Paucidesulfovibrio</taxon>
    </lineage>
</organism>
<name>A0A1T4Y840_9BACT</name>
<evidence type="ECO:0000256" key="1">
    <source>
        <dbReference type="ARBA" id="ARBA00022737"/>
    </source>
</evidence>
<evidence type="ECO:0000313" key="7">
    <source>
        <dbReference type="Proteomes" id="UP000190027"/>
    </source>
</evidence>
<dbReference type="SUPFAM" id="SSF48452">
    <property type="entry name" value="TPR-like"/>
    <property type="match status" value="2"/>
</dbReference>
<dbReference type="InterPro" id="IPR050498">
    <property type="entry name" value="Ycf3"/>
</dbReference>
<dbReference type="Gene3D" id="1.25.40.10">
    <property type="entry name" value="Tetratricopeptide repeat domain"/>
    <property type="match status" value="4"/>
</dbReference>
<feature type="signal peptide" evidence="5">
    <location>
        <begin position="1"/>
        <end position="19"/>
    </location>
</feature>
<dbReference type="Proteomes" id="UP000190027">
    <property type="component" value="Unassembled WGS sequence"/>
</dbReference>
<feature type="repeat" description="TPR" evidence="3">
    <location>
        <begin position="187"/>
        <end position="220"/>
    </location>
</feature>
<evidence type="ECO:0000256" key="5">
    <source>
        <dbReference type="SAM" id="SignalP"/>
    </source>
</evidence>
<proteinExistence type="predicted"/>
<dbReference type="PROSITE" id="PS50005">
    <property type="entry name" value="TPR"/>
    <property type="match status" value="3"/>
</dbReference>
<keyword evidence="2 3" id="KW-0802">TPR repeat</keyword>
<dbReference type="PROSITE" id="PS51257">
    <property type="entry name" value="PROKAR_LIPOPROTEIN"/>
    <property type="match status" value="1"/>
</dbReference>
<dbReference type="InterPro" id="IPR011990">
    <property type="entry name" value="TPR-like_helical_dom_sf"/>
</dbReference>
<keyword evidence="1" id="KW-0677">Repeat</keyword>
<dbReference type="Pfam" id="PF14559">
    <property type="entry name" value="TPR_19"/>
    <property type="match status" value="1"/>
</dbReference>
<keyword evidence="7" id="KW-1185">Reference proteome</keyword>
<protein>
    <submittedName>
        <fullName evidence="6">Tetratricopeptide repeat-containing protein</fullName>
    </submittedName>
</protein>
<gene>
    <name evidence="6" type="ORF">SAMN02745704_02867</name>
</gene>
<evidence type="ECO:0000256" key="2">
    <source>
        <dbReference type="ARBA" id="ARBA00022803"/>
    </source>
</evidence>
<feature type="region of interest" description="Disordered" evidence="4">
    <location>
        <begin position="323"/>
        <end position="342"/>
    </location>
</feature>
<evidence type="ECO:0000313" key="6">
    <source>
        <dbReference type="EMBL" id="SKA97688.1"/>
    </source>
</evidence>
<evidence type="ECO:0000256" key="4">
    <source>
        <dbReference type="SAM" id="MobiDB-lite"/>
    </source>
</evidence>
<dbReference type="SMART" id="SM00028">
    <property type="entry name" value="TPR"/>
    <property type="match status" value="8"/>
</dbReference>
<dbReference type="EMBL" id="FUYC01000035">
    <property type="protein sequence ID" value="SKA97688.1"/>
    <property type="molecule type" value="Genomic_DNA"/>
</dbReference>
<dbReference type="STRING" id="1121449.SAMN02745704_02867"/>